<accession>A0A1H6UI12</accession>
<reference evidence="2" key="1">
    <citation type="submission" date="2016-10" db="EMBL/GenBank/DDBJ databases">
        <authorList>
            <person name="Varghese N."/>
            <person name="Submissions S."/>
        </authorList>
    </citation>
    <scope>NUCLEOTIDE SEQUENCE [LARGE SCALE GENOMIC DNA]</scope>
    <source>
        <strain evidence="2">IBRC-M 10761</strain>
    </source>
</reference>
<dbReference type="AlphaFoldDB" id="A0A1H6UI12"/>
<gene>
    <name evidence="1" type="ORF">SAMN05192553_101662</name>
</gene>
<organism evidence="1 2">
    <name type="scientific">Cyclobacterium xiamenense</name>
    <dbReference type="NCBI Taxonomy" id="1297121"/>
    <lineage>
        <taxon>Bacteria</taxon>
        <taxon>Pseudomonadati</taxon>
        <taxon>Bacteroidota</taxon>
        <taxon>Cytophagia</taxon>
        <taxon>Cytophagales</taxon>
        <taxon>Cyclobacteriaceae</taxon>
        <taxon>Cyclobacterium</taxon>
    </lineage>
</organism>
<dbReference type="EMBL" id="FNZH01000001">
    <property type="protein sequence ID" value="SEI87810.1"/>
    <property type="molecule type" value="Genomic_DNA"/>
</dbReference>
<keyword evidence="2" id="KW-1185">Reference proteome</keyword>
<sequence>MQNYTVKTLYPGENILLTPDHLTYSPYVYLNMRTCKKSQDNAGLEDAHLRPQRAAVINAKPAIPYATPEIVIPLEKMEEIRTVLIYDIKRGLLKNTSNMMGTPTNTDPQGHLYATAYGWGGLPIDDAD</sequence>
<dbReference type="STRING" id="1416801.SAMN05192553_101662"/>
<evidence type="ECO:0000313" key="1">
    <source>
        <dbReference type="EMBL" id="SEI87810.1"/>
    </source>
</evidence>
<evidence type="ECO:0000313" key="2">
    <source>
        <dbReference type="Proteomes" id="UP000199403"/>
    </source>
</evidence>
<dbReference type="Proteomes" id="UP000199403">
    <property type="component" value="Unassembled WGS sequence"/>
</dbReference>
<name>A0A1H6UI12_9BACT</name>
<protein>
    <submittedName>
        <fullName evidence="1">Uncharacterized protein</fullName>
    </submittedName>
</protein>
<proteinExistence type="predicted"/>